<dbReference type="STRING" id="59922.P9303_18231"/>
<dbReference type="AlphaFoldDB" id="A2CAQ5"/>
<protein>
    <submittedName>
        <fullName evidence="1">Uncharacterized protein</fullName>
    </submittedName>
</protein>
<evidence type="ECO:0000313" key="1">
    <source>
        <dbReference type="EMBL" id="ABM78565.1"/>
    </source>
</evidence>
<name>A2CAQ5_PROM3</name>
<accession>A2CAQ5</accession>
<dbReference type="Proteomes" id="UP000002274">
    <property type="component" value="Chromosome"/>
</dbReference>
<dbReference type="EMBL" id="CP000554">
    <property type="protein sequence ID" value="ABM78565.1"/>
    <property type="molecule type" value="Genomic_DNA"/>
</dbReference>
<dbReference type="BioCyc" id="PMAR59922:G1G80-1578-MONOMER"/>
<gene>
    <name evidence="1" type="ordered locus">P9303_18231</name>
</gene>
<evidence type="ECO:0000313" key="2">
    <source>
        <dbReference type="Proteomes" id="UP000002274"/>
    </source>
</evidence>
<sequence length="105" mass="11760">MSGWSGQVEDELTLLLKDWLKQQGRTQADLRRSLQAVSTRMPALLEVLEREHRLGGIPRVAARLCEIEAEWVGTNASSPSNNQKDADPFSQLDLLLQEIRDDCGS</sequence>
<reference evidence="1 2" key="1">
    <citation type="journal article" date="2007" name="PLoS Genet.">
        <title>Patterns and implications of gene gain and loss in the evolution of Prochlorococcus.</title>
        <authorList>
            <person name="Kettler G.C."/>
            <person name="Martiny A.C."/>
            <person name="Huang K."/>
            <person name="Zucker J."/>
            <person name="Coleman M.L."/>
            <person name="Rodrigue S."/>
            <person name="Chen F."/>
            <person name="Lapidus A."/>
            <person name="Ferriera S."/>
            <person name="Johnson J."/>
            <person name="Steglich C."/>
            <person name="Church G.M."/>
            <person name="Richardson P."/>
            <person name="Chisholm S.W."/>
        </authorList>
    </citation>
    <scope>NUCLEOTIDE SEQUENCE [LARGE SCALE GENOMIC DNA]</scope>
    <source>
        <strain evidence="1 2">MIT 9303</strain>
    </source>
</reference>
<organism evidence="1 2">
    <name type="scientific">Prochlorococcus marinus (strain MIT 9303)</name>
    <dbReference type="NCBI Taxonomy" id="59922"/>
    <lineage>
        <taxon>Bacteria</taxon>
        <taxon>Bacillati</taxon>
        <taxon>Cyanobacteriota</taxon>
        <taxon>Cyanophyceae</taxon>
        <taxon>Synechococcales</taxon>
        <taxon>Prochlorococcaceae</taxon>
        <taxon>Prochlorococcus</taxon>
    </lineage>
</organism>
<dbReference type="HOGENOM" id="CLU_170427_0_0_3"/>
<dbReference type="KEGG" id="pmf:P9303_18231"/>
<dbReference type="RefSeq" id="WP_011826450.1">
    <property type="nucleotide sequence ID" value="NC_008820.1"/>
</dbReference>
<proteinExistence type="predicted"/>